<dbReference type="AlphaFoldDB" id="A0A091DY19"/>
<reference evidence="1 2" key="1">
    <citation type="submission" date="2013-11" db="EMBL/GenBank/DDBJ databases">
        <title>The Damaraland mole rat (Fukomys damarensis) genome and evolution of African mole rats.</title>
        <authorList>
            <person name="Gladyshev V.N."/>
            <person name="Fang X."/>
        </authorList>
    </citation>
    <scope>NUCLEOTIDE SEQUENCE [LARGE SCALE GENOMIC DNA]</scope>
    <source>
        <tissue evidence="1">Liver</tissue>
    </source>
</reference>
<dbReference type="Proteomes" id="UP000028990">
    <property type="component" value="Unassembled WGS sequence"/>
</dbReference>
<evidence type="ECO:0000313" key="2">
    <source>
        <dbReference type="Proteomes" id="UP000028990"/>
    </source>
</evidence>
<accession>A0A091DY19</accession>
<name>A0A091DY19_FUKDA</name>
<proteinExistence type="predicted"/>
<dbReference type="EMBL" id="KN121161">
    <property type="protein sequence ID" value="KFO37019.1"/>
    <property type="molecule type" value="Genomic_DNA"/>
</dbReference>
<keyword evidence="2" id="KW-1185">Reference proteome</keyword>
<gene>
    <name evidence="1" type="ORF">H920_01666</name>
</gene>
<evidence type="ECO:0000313" key="1">
    <source>
        <dbReference type="EMBL" id="KFO37019.1"/>
    </source>
</evidence>
<organism evidence="1 2">
    <name type="scientific">Fukomys damarensis</name>
    <name type="common">Damaraland mole rat</name>
    <name type="synonym">Cryptomys damarensis</name>
    <dbReference type="NCBI Taxonomy" id="885580"/>
    <lineage>
        <taxon>Eukaryota</taxon>
        <taxon>Metazoa</taxon>
        <taxon>Chordata</taxon>
        <taxon>Craniata</taxon>
        <taxon>Vertebrata</taxon>
        <taxon>Euteleostomi</taxon>
        <taxon>Mammalia</taxon>
        <taxon>Eutheria</taxon>
        <taxon>Euarchontoglires</taxon>
        <taxon>Glires</taxon>
        <taxon>Rodentia</taxon>
        <taxon>Hystricomorpha</taxon>
        <taxon>Bathyergidae</taxon>
        <taxon>Fukomys</taxon>
    </lineage>
</organism>
<sequence>MATSQNCRTSVCTWVGWRDIGEQIKLLPACEDTGPVLCGVHGSGVWKLLRLEYLGEANQIRQDLDCSSNLTSINSSVRGTPRSPLSFCSIPVPTRAMRKEPPGEIKGFHNFRGLAVKVFREHEPSLNPGHDLLSHLPPLDLSLMTVIASSVVSTFPSVIRAGVVWAIEEGGVRDPSSFSALPAVAEQCWLCVEGWRVTPCLFSGKVWRLE</sequence>
<protein>
    <submittedName>
        <fullName evidence="1">Uncharacterized protein</fullName>
    </submittedName>
</protein>